<dbReference type="SUPFAM" id="SSF51445">
    <property type="entry name" value="(Trans)glycosidases"/>
    <property type="match status" value="1"/>
</dbReference>
<comment type="catalytic activity">
    <reaction evidence="4">
        <text>The enzyme specifically hydrolyzes (1-&gt;4)-beta-D-galactosidic linkages in type I arabinogalactans.</text>
        <dbReference type="EC" id="3.2.1.89"/>
    </reaction>
</comment>
<keyword evidence="2 4" id="KW-0378">Hydrolase</keyword>
<dbReference type="Gene3D" id="3.20.20.80">
    <property type="entry name" value="Glycosidases"/>
    <property type="match status" value="1"/>
</dbReference>
<dbReference type="InterPro" id="IPR017853">
    <property type="entry name" value="GH"/>
</dbReference>
<keyword evidence="3 4" id="KW-0326">Glycosidase</keyword>
<dbReference type="PANTHER" id="PTHR34983">
    <property type="entry name" value="ARABINOGALACTAN ENDO-BETA-1,4-GALACTANASE A"/>
    <property type="match status" value="1"/>
</dbReference>
<dbReference type="Pfam" id="PF07745">
    <property type="entry name" value="Glyco_hydro_53"/>
    <property type="match status" value="1"/>
</dbReference>
<keyword evidence="6" id="KW-1185">Reference proteome</keyword>
<dbReference type="InterPro" id="IPR011683">
    <property type="entry name" value="Glyco_hydro_53"/>
</dbReference>
<evidence type="ECO:0000313" key="5">
    <source>
        <dbReference type="EMBL" id="TCO07197.1"/>
    </source>
</evidence>
<evidence type="ECO:0000256" key="2">
    <source>
        <dbReference type="ARBA" id="ARBA00022801"/>
    </source>
</evidence>
<evidence type="ECO:0000256" key="4">
    <source>
        <dbReference type="RuleBase" id="RU361192"/>
    </source>
</evidence>
<dbReference type="Proteomes" id="UP000295221">
    <property type="component" value="Unassembled WGS sequence"/>
</dbReference>
<name>A0A4R2GIQ7_9BACT</name>
<dbReference type="GO" id="GO:0045490">
    <property type="term" value="P:pectin catabolic process"/>
    <property type="evidence" value="ECO:0007669"/>
    <property type="project" value="TreeGrafter"/>
</dbReference>
<dbReference type="RefSeq" id="WP_132434223.1">
    <property type="nucleotide sequence ID" value="NZ_SLWK01000009.1"/>
</dbReference>
<accession>A0A4R2GIQ7</accession>
<dbReference type="GO" id="GO:0015926">
    <property type="term" value="F:glucosidase activity"/>
    <property type="evidence" value="ECO:0007669"/>
    <property type="project" value="InterPro"/>
</dbReference>
<dbReference type="EC" id="3.2.1.89" evidence="4"/>
<sequence>MHKNIYIPILLLISGFVSAQTFYRGNDLSYVNQMEDCGAVFKEDGIPKDPFRIFADQGTNLVRVRLWHNPDWQNRLSQPEGVKSQYSDFEDVKLTIMRAKAEGMEVMLDFHLSDFWADPGQQLIPSAWLGVANNVDLLADSVYNYVSKVLLALDEDDLMPEIVKIGNENNAGILRHTALSDNFQISGSVSDSWSRHARLFNAGIRAVRDVGADASVNPRVALHFSNIRNSINWYQRLIDNGVTDFDIIGLSYYYAWHGYSIADLGITIRSMRNRWSQYDVMVVETGYLWTTENFDYLGNIINTPDPEYLPVTPLKQLEYMVDYTREVKRSGGIGVIFWEPAWVSTPCRTPWGVGSSHDHVVFFDPVENNFMENGGGRWTNAEFYENVSNSRKVTFKVDMEERNIEGGVYLSGSWANGQLLKMESLGNNVFWTFAYLPVGSEGGYFFVDDNDISNRETVPEGCANWEGTDRKYQVDNSHVVYEFVFGSCDVITKINPTVTFMVDMSGQDVSRGVFITGEITQPEWTIEEMSHLGDGIYSWTTQLPPGDDVLAYYFMTNSNWDNLSAYREIVPAECHGKWSDRGIVVGRNDTIVRNVWSSCETFGLTSAAELNQINDQLAIVTNSENFKEIHIHLQSLHPYFDIVVYNSMGTKLYKTKVYDGMVDVPVAINSSGLHFVHVSNGINSEVHKVILR</sequence>
<evidence type="ECO:0000313" key="6">
    <source>
        <dbReference type="Proteomes" id="UP000295221"/>
    </source>
</evidence>
<protein>
    <recommendedName>
        <fullName evidence="4">Arabinogalactan endo-beta-1,4-galactanase</fullName>
        <ecNumber evidence="4">3.2.1.89</ecNumber>
    </recommendedName>
</protein>
<dbReference type="PANTHER" id="PTHR34983:SF2">
    <property type="entry name" value="ENDO-BETA-1,4-GALACTANASE"/>
    <property type="match status" value="1"/>
</dbReference>
<dbReference type="OrthoDB" id="9768786at2"/>
<dbReference type="EMBL" id="SLWK01000009">
    <property type="protein sequence ID" value="TCO07197.1"/>
    <property type="molecule type" value="Genomic_DNA"/>
</dbReference>
<gene>
    <name evidence="5" type="ORF">EV194_10913</name>
</gene>
<proteinExistence type="inferred from homology"/>
<dbReference type="GO" id="GO:0031218">
    <property type="term" value="F:arabinogalactan endo-1,4-beta-galactosidase activity"/>
    <property type="evidence" value="ECO:0007669"/>
    <property type="project" value="UniProtKB-EC"/>
</dbReference>
<comment type="caution">
    <text evidence="5">The sequence shown here is derived from an EMBL/GenBank/DDBJ whole genome shotgun (WGS) entry which is preliminary data.</text>
</comment>
<comment type="similarity">
    <text evidence="1 4">Belongs to the glycosyl hydrolase 53 family.</text>
</comment>
<dbReference type="AlphaFoldDB" id="A0A4R2GIQ7"/>
<evidence type="ECO:0000256" key="3">
    <source>
        <dbReference type="ARBA" id="ARBA00023295"/>
    </source>
</evidence>
<reference evidence="5 6" key="1">
    <citation type="submission" date="2019-03" db="EMBL/GenBank/DDBJ databases">
        <title>Genomic Encyclopedia of Type Strains, Phase IV (KMG-IV): sequencing the most valuable type-strain genomes for metagenomic binning, comparative biology and taxonomic classification.</title>
        <authorList>
            <person name="Goeker M."/>
        </authorList>
    </citation>
    <scope>NUCLEOTIDE SEQUENCE [LARGE SCALE GENOMIC DNA]</scope>
    <source>
        <strain evidence="5 6">DSM 24179</strain>
    </source>
</reference>
<organism evidence="5 6">
    <name type="scientific">Natronoflexus pectinivorans</name>
    <dbReference type="NCBI Taxonomy" id="682526"/>
    <lineage>
        <taxon>Bacteria</taxon>
        <taxon>Pseudomonadati</taxon>
        <taxon>Bacteroidota</taxon>
        <taxon>Bacteroidia</taxon>
        <taxon>Marinilabiliales</taxon>
        <taxon>Marinilabiliaceae</taxon>
        <taxon>Natronoflexus</taxon>
    </lineage>
</organism>
<evidence type="ECO:0000256" key="1">
    <source>
        <dbReference type="ARBA" id="ARBA00010687"/>
    </source>
</evidence>